<dbReference type="Proteomes" id="UP000309997">
    <property type="component" value="Unassembled WGS sequence"/>
</dbReference>
<gene>
    <name evidence="1" type="ORF">D5086_012625</name>
</gene>
<sequence length="135" mass="15327">MMRAELGLKIYGAVLAKAASPVHLLQYLFLSSLESFQRSTLRKQRWFNTNVAAYGAIEPTTEDASLVTEQHCFKCMVISYYYDYASLPLQDRINKGGKCRSIALRSETCAIYHYRRIYHQLCVGAGSLPHGTIIR</sequence>
<keyword evidence="2" id="KW-1185">Reference proteome</keyword>
<dbReference type="EMBL" id="RCHU02000006">
    <property type="protein sequence ID" value="KAL3585758.1"/>
    <property type="molecule type" value="Genomic_DNA"/>
</dbReference>
<reference evidence="1 2" key="1">
    <citation type="journal article" date="2024" name="Plant Biotechnol. J.">
        <title>Genome and CRISPR/Cas9 system of a widespread forest tree (Populus alba) in the world.</title>
        <authorList>
            <person name="Liu Y.J."/>
            <person name="Jiang P.F."/>
            <person name="Han X.M."/>
            <person name="Li X.Y."/>
            <person name="Wang H.M."/>
            <person name="Wang Y.J."/>
            <person name="Wang X.X."/>
            <person name="Zeng Q.Y."/>
        </authorList>
    </citation>
    <scope>NUCLEOTIDE SEQUENCE [LARGE SCALE GENOMIC DNA]</scope>
    <source>
        <strain evidence="2">cv. PAL-ZL1</strain>
    </source>
</reference>
<accession>A0ACC4C3E3</accession>
<comment type="caution">
    <text evidence="1">The sequence shown here is derived from an EMBL/GenBank/DDBJ whole genome shotgun (WGS) entry which is preliminary data.</text>
</comment>
<protein>
    <submittedName>
        <fullName evidence="1">Uncharacterized protein</fullName>
    </submittedName>
</protein>
<evidence type="ECO:0000313" key="2">
    <source>
        <dbReference type="Proteomes" id="UP000309997"/>
    </source>
</evidence>
<proteinExistence type="predicted"/>
<organism evidence="1 2">
    <name type="scientific">Populus alba</name>
    <name type="common">White poplar</name>
    <dbReference type="NCBI Taxonomy" id="43335"/>
    <lineage>
        <taxon>Eukaryota</taxon>
        <taxon>Viridiplantae</taxon>
        <taxon>Streptophyta</taxon>
        <taxon>Embryophyta</taxon>
        <taxon>Tracheophyta</taxon>
        <taxon>Spermatophyta</taxon>
        <taxon>Magnoliopsida</taxon>
        <taxon>eudicotyledons</taxon>
        <taxon>Gunneridae</taxon>
        <taxon>Pentapetalae</taxon>
        <taxon>rosids</taxon>
        <taxon>fabids</taxon>
        <taxon>Malpighiales</taxon>
        <taxon>Salicaceae</taxon>
        <taxon>Saliceae</taxon>
        <taxon>Populus</taxon>
    </lineage>
</organism>
<name>A0ACC4C3E3_POPAL</name>
<evidence type="ECO:0000313" key="1">
    <source>
        <dbReference type="EMBL" id="KAL3585758.1"/>
    </source>
</evidence>